<dbReference type="InterPro" id="IPR046953">
    <property type="entry name" value="Spore_GerAC-like_C"/>
</dbReference>
<evidence type="ECO:0000256" key="3">
    <source>
        <dbReference type="ARBA" id="ARBA00022544"/>
    </source>
</evidence>
<comment type="subcellular location">
    <subcellularLocation>
        <location evidence="1">Membrane</location>
        <topology evidence="1">Lipid-anchor</topology>
    </subcellularLocation>
</comment>
<keyword evidence="3" id="KW-0309">Germination</keyword>
<dbReference type="InterPro" id="IPR008844">
    <property type="entry name" value="Spore_GerAC-like"/>
</dbReference>
<dbReference type="NCBIfam" id="TIGR02887">
    <property type="entry name" value="spore_ger_x_C"/>
    <property type="match status" value="1"/>
</dbReference>
<organism evidence="10 11">
    <name type="scientific">Bacillus taeanensis</name>
    <dbReference type="NCBI Taxonomy" id="273032"/>
    <lineage>
        <taxon>Bacteria</taxon>
        <taxon>Bacillati</taxon>
        <taxon>Bacillota</taxon>
        <taxon>Bacilli</taxon>
        <taxon>Bacillales</taxon>
        <taxon>Bacillaceae</taxon>
        <taxon>Bacillus</taxon>
    </lineage>
</organism>
<evidence type="ECO:0000313" key="10">
    <source>
        <dbReference type="EMBL" id="RBW68745.1"/>
    </source>
</evidence>
<name>A0A366XUC0_9BACI</name>
<reference evidence="10 11" key="1">
    <citation type="submission" date="2018-07" db="EMBL/GenBank/DDBJ databases">
        <title>Lottiidibacillus patelloidae gen. nov., sp. nov., isolated from the intestinal tract of a marine limpet and the reclassification of B. taeanensis BH030017T, B. algicola KMM 3737T and B. hwajinpoensis SW-72T as genus Lottiidibacillus.</title>
        <authorList>
            <person name="Liu R."/>
            <person name="Huang Z."/>
        </authorList>
    </citation>
    <scope>NUCLEOTIDE SEQUENCE [LARGE SCALE GENOMIC DNA]</scope>
    <source>
        <strain evidence="10 11">BH030017</strain>
    </source>
</reference>
<dbReference type="OrthoDB" id="9816067at2"/>
<dbReference type="EMBL" id="QOCW01000017">
    <property type="protein sequence ID" value="RBW68745.1"/>
    <property type="molecule type" value="Genomic_DNA"/>
</dbReference>
<dbReference type="PROSITE" id="PS51257">
    <property type="entry name" value="PROKAR_LIPOPROTEIN"/>
    <property type="match status" value="1"/>
</dbReference>
<protein>
    <submittedName>
        <fullName evidence="10">Ger(X)C family spore germination protein</fullName>
    </submittedName>
</protein>
<dbReference type="AlphaFoldDB" id="A0A366XUC0"/>
<evidence type="ECO:0000256" key="6">
    <source>
        <dbReference type="ARBA" id="ARBA00023139"/>
    </source>
</evidence>
<dbReference type="GO" id="GO:0016020">
    <property type="term" value="C:membrane"/>
    <property type="evidence" value="ECO:0007669"/>
    <property type="project" value="UniProtKB-SubCell"/>
</dbReference>
<dbReference type="Pfam" id="PF25198">
    <property type="entry name" value="Spore_GerAC_N"/>
    <property type="match status" value="1"/>
</dbReference>
<comment type="similarity">
    <text evidence="2">Belongs to the GerABKC lipoprotein family.</text>
</comment>
<dbReference type="InterPro" id="IPR057336">
    <property type="entry name" value="GerAC_N"/>
</dbReference>
<dbReference type="Gene3D" id="6.20.190.10">
    <property type="entry name" value="Nutrient germinant receptor protein C, domain 1"/>
    <property type="match status" value="1"/>
</dbReference>
<dbReference type="PANTHER" id="PTHR35789">
    <property type="entry name" value="SPORE GERMINATION PROTEIN B3"/>
    <property type="match status" value="1"/>
</dbReference>
<proteinExistence type="inferred from homology"/>
<keyword evidence="7" id="KW-0449">Lipoprotein</keyword>
<comment type="caution">
    <text evidence="10">The sequence shown here is derived from an EMBL/GenBank/DDBJ whole genome shotgun (WGS) entry which is preliminary data.</text>
</comment>
<feature type="domain" description="Spore germination protein N-terminal" evidence="9">
    <location>
        <begin position="24"/>
        <end position="200"/>
    </location>
</feature>
<keyword evidence="11" id="KW-1185">Reference proteome</keyword>
<evidence type="ECO:0000256" key="1">
    <source>
        <dbReference type="ARBA" id="ARBA00004635"/>
    </source>
</evidence>
<keyword evidence="6" id="KW-0564">Palmitate</keyword>
<sequence length="402" mass="44760">MKKKSVICILFLLILSLLAGCWSRRELNELAILTAVGIDKGETEDSLLITAQVVNPGEVAAQAGATNRTPVSVYQEEGRTIFEAIRRMSTMMPRKLYWSHLRMIVIGEGLAEEVGIKKVLDVLSRDHELRTDFYIVIAKEVKAGEVVKVLTHADDIPANKLFTSLEVSEKTWAPSVSITLDELIADIVSDGKHPVLTGLKMIGDPKVGQSQKNVETTMSETILKYSGIGMFKKDKLIGWLNEKESKGYNYIVGHVDSTVGDVKCPQGGKLVIEVVRTDSQIKGKVKNGEPEITVNLFIEGNINEVQCRIDLTKKETIKELNRLAAEVVKDIIESALAKAKEEEADIFGFGEVIHRSDPKEWKKLKKNWDKTFKEIPVTINVDYHIRRTGTVGNSFLEEVGTN</sequence>
<evidence type="ECO:0000256" key="2">
    <source>
        <dbReference type="ARBA" id="ARBA00007886"/>
    </source>
</evidence>
<keyword evidence="5" id="KW-0472">Membrane</keyword>
<dbReference type="Gene3D" id="3.30.300.210">
    <property type="entry name" value="Nutrient germinant receptor protein C, domain 3"/>
    <property type="match status" value="1"/>
</dbReference>
<keyword evidence="4" id="KW-0732">Signal</keyword>
<dbReference type="InterPro" id="IPR038501">
    <property type="entry name" value="Spore_GerAC_C_sf"/>
</dbReference>
<accession>A0A366XUC0</accession>
<dbReference type="GO" id="GO:0009847">
    <property type="term" value="P:spore germination"/>
    <property type="evidence" value="ECO:0007669"/>
    <property type="project" value="InterPro"/>
</dbReference>
<feature type="domain" description="Spore germination GerAC-like C-terminal" evidence="8">
    <location>
        <begin position="226"/>
        <end position="389"/>
    </location>
</feature>
<evidence type="ECO:0000313" key="11">
    <source>
        <dbReference type="Proteomes" id="UP000253314"/>
    </source>
</evidence>
<evidence type="ECO:0000259" key="9">
    <source>
        <dbReference type="Pfam" id="PF25198"/>
    </source>
</evidence>
<gene>
    <name evidence="10" type="ORF">DS031_15440</name>
</gene>
<dbReference type="PANTHER" id="PTHR35789:SF1">
    <property type="entry name" value="SPORE GERMINATION PROTEIN B3"/>
    <property type="match status" value="1"/>
</dbReference>
<dbReference type="RefSeq" id="WP_113806972.1">
    <property type="nucleotide sequence ID" value="NZ_QOCW01000017.1"/>
</dbReference>
<dbReference type="Proteomes" id="UP000253314">
    <property type="component" value="Unassembled WGS sequence"/>
</dbReference>
<evidence type="ECO:0000256" key="7">
    <source>
        <dbReference type="ARBA" id="ARBA00023288"/>
    </source>
</evidence>
<evidence type="ECO:0000259" key="8">
    <source>
        <dbReference type="Pfam" id="PF05504"/>
    </source>
</evidence>
<dbReference type="Pfam" id="PF05504">
    <property type="entry name" value="Spore_GerAC"/>
    <property type="match status" value="1"/>
</dbReference>
<evidence type="ECO:0000256" key="5">
    <source>
        <dbReference type="ARBA" id="ARBA00023136"/>
    </source>
</evidence>
<evidence type="ECO:0000256" key="4">
    <source>
        <dbReference type="ARBA" id="ARBA00022729"/>
    </source>
</evidence>